<gene>
    <name evidence="1" type="ORF">JT25_001155</name>
</gene>
<organism evidence="1 2">
    <name type="scientific">Methylomonas denitrificans</name>
    <dbReference type="NCBI Taxonomy" id="1538553"/>
    <lineage>
        <taxon>Bacteria</taxon>
        <taxon>Pseudomonadati</taxon>
        <taxon>Pseudomonadota</taxon>
        <taxon>Gammaproteobacteria</taxon>
        <taxon>Methylococcales</taxon>
        <taxon>Methylococcaceae</taxon>
        <taxon>Methylomonas</taxon>
    </lineage>
</organism>
<evidence type="ECO:0000313" key="2">
    <source>
        <dbReference type="Proteomes" id="UP000030512"/>
    </source>
</evidence>
<evidence type="ECO:0000313" key="1">
    <source>
        <dbReference type="EMBL" id="AMK75102.1"/>
    </source>
</evidence>
<accession>A0A140E3X8</accession>
<proteinExistence type="predicted"/>
<dbReference type="AlphaFoldDB" id="A0A140E3X8"/>
<keyword evidence="2" id="KW-1185">Reference proteome</keyword>
<dbReference type="Proteomes" id="UP000030512">
    <property type="component" value="Chromosome"/>
</dbReference>
<name>A0A140E3X8_9GAMM</name>
<dbReference type="EMBL" id="CP014476">
    <property type="protein sequence ID" value="AMK75102.1"/>
    <property type="molecule type" value="Genomic_DNA"/>
</dbReference>
<dbReference type="KEGG" id="mdn:JT25_001155"/>
<dbReference type="STRING" id="1538553.JT25_001155"/>
<sequence length="137" mass="15992">MMLFKSFDWMRLTREGLNINSIERDIMSVNERVKDIENSLIRLIEDAEDGLTSHIKDVENDLARGQVILLNQVELSKVTLREFKRAICELKSEIVVEQRRNQEKQIEMTAAITLLTEEVKRLTDAVDQRIHSVNQIK</sequence>
<reference evidence="1 2" key="1">
    <citation type="journal article" date="2015" name="Environ. Microbiol.">
        <title>Methane oxidation coupled to nitrate reduction under hypoxia by the Gammaproteobacterium Methylomonas denitrificans, sp. nov. type strain FJG1.</title>
        <authorList>
            <person name="Kits K.D."/>
            <person name="Klotz M.G."/>
            <person name="Stein L.Y."/>
        </authorList>
    </citation>
    <scope>NUCLEOTIDE SEQUENCE [LARGE SCALE GENOMIC DNA]</scope>
    <source>
        <strain evidence="1 2">FJG1</strain>
    </source>
</reference>
<protein>
    <submittedName>
        <fullName evidence="1">Uncharacterized protein</fullName>
    </submittedName>
</protein>